<feature type="compositionally biased region" description="Polar residues" evidence="1">
    <location>
        <begin position="1"/>
        <end position="20"/>
    </location>
</feature>
<dbReference type="AlphaFoldDB" id="A0A226DWC6"/>
<evidence type="ECO:0000313" key="3">
    <source>
        <dbReference type="Proteomes" id="UP000198287"/>
    </source>
</evidence>
<evidence type="ECO:0000256" key="1">
    <source>
        <dbReference type="SAM" id="MobiDB-lite"/>
    </source>
</evidence>
<feature type="region of interest" description="Disordered" evidence="1">
    <location>
        <begin position="1"/>
        <end position="30"/>
    </location>
</feature>
<protein>
    <submittedName>
        <fullName evidence="2">Uncharacterized protein</fullName>
    </submittedName>
</protein>
<organism evidence="2 3">
    <name type="scientific">Folsomia candida</name>
    <name type="common">Springtail</name>
    <dbReference type="NCBI Taxonomy" id="158441"/>
    <lineage>
        <taxon>Eukaryota</taxon>
        <taxon>Metazoa</taxon>
        <taxon>Ecdysozoa</taxon>
        <taxon>Arthropoda</taxon>
        <taxon>Hexapoda</taxon>
        <taxon>Collembola</taxon>
        <taxon>Entomobryomorpha</taxon>
        <taxon>Isotomoidea</taxon>
        <taxon>Isotomidae</taxon>
        <taxon>Proisotominae</taxon>
        <taxon>Folsomia</taxon>
    </lineage>
</organism>
<feature type="non-terminal residue" evidence="2">
    <location>
        <position position="112"/>
    </location>
</feature>
<comment type="caution">
    <text evidence="2">The sequence shown here is derived from an EMBL/GenBank/DDBJ whole genome shotgun (WGS) entry which is preliminary data.</text>
</comment>
<reference evidence="2 3" key="1">
    <citation type="submission" date="2015-12" db="EMBL/GenBank/DDBJ databases">
        <title>The genome of Folsomia candida.</title>
        <authorList>
            <person name="Faddeeva A."/>
            <person name="Derks M.F."/>
            <person name="Anvar Y."/>
            <person name="Smit S."/>
            <person name="Van Straalen N."/>
            <person name="Roelofs D."/>
        </authorList>
    </citation>
    <scope>NUCLEOTIDE SEQUENCE [LARGE SCALE GENOMIC DNA]</scope>
    <source>
        <strain evidence="2 3">VU population</strain>
        <tissue evidence="2">Whole body</tissue>
    </source>
</reference>
<dbReference type="Proteomes" id="UP000198287">
    <property type="component" value="Unassembled WGS sequence"/>
</dbReference>
<keyword evidence="3" id="KW-1185">Reference proteome</keyword>
<name>A0A226DWC6_FOLCA</name>
<accession>A0A226DWC6</accession>
<evidence type="ECO:0000313" key="2">
    <source>
        <dbReference type="EMBL" id="OXA49027.1"/>
    </source>
</evidence>
<proteinExistence type="predicted"/>
<gene>
    <name evidence="2" type="ORF">Fcan01_16764</name>
</gene>
<dbReference type="EMBL" id="LNIX01000011">
    <property type="protein sequence ID" value="OXA49027.1"/>
    <property type="molecule type" value="Genomic_DNA"/>
</dbReference>
<sequence>MTCSQVFNWTSDADSSLSEENSPKSKKNPGVVASGVTVKYNCRSSSACSAKRRLILKAVSSIVELQATIEQHDHALKKQKGISQNMKDEIVKLVERGINKPKMILTELRKIN</sequence>